<dbReference type="RefSeq" id="WP_220477666.1">
    <property type="nucleotide sequence ID" value="NZ_JACJIS010000003.1"/>
</dbReference>
<evidence type="ECO:0008006" key="3">
    <source>
        <dbReference type="Google" id="ProtNLM"/>
    </source>
</evidence>
<protein>
    <recommendedName>
        <fullName evidence="3">Hemolysin activation protein</fullName>
    </recommendedName>
</protein>
<proteinExistence type="predicted"/>
<dbReference type="Gene3D" id="3.90.550.10">
    <property type="entry name" value="Spore Coat Polysaccharide Biosynthesis Protein SpsA, Chain A"/>
    <property type="match status" value="1"/>
</dbReference>
<dbReference type="Proteomes" id="UP000555003">
    <property type="component" value="Unassembled WGS sequence"/>
</dbReference>
<dbReference type="SUPFAM" id="SSF53448">
    <property type="entry name" value="Nucleotide-diphospho-sugar transferases"/>
    <property type="match status" value="1"/>
</dbReference>
<comment type="caution">
    <text evidence="1">The sequence shown here is derived from an EMBL/GenBank/DDBJ whole genome shotgun (WGS) entry which is preliminary data.</text>
</comment>
<dbReference type="InterPro" id="IPR029044">
    <property type="entry name" value="Nucleotide-diphossugar_trans"/>
</dbReference>
<accession>A0ABR6DTN5</accession>
<gene>
    <name evidence="1" type="ORF">GGR22_002804</name>
</gene>
<keyword evidence="2" id="KW-1185">Reference proteome</keyword>
<organism evidence="1 2">
    <name type="scientific">Flavobacterium gossypii</name>
    <dbReference type="NCBI Taxonomy" id="1646119"/>
    <lineage>
        <taxon>Bacteria</taxon>
        <taxon>Pseudomonadati</taxon>
        <taxon>Bacteroidota</taxon>
        <taxon>Flavobacteriia</taxon>
        <taxon>Flavobacteriales</taxon>
        <taxon>Flavobacteriaceae</taxon>
        <taxon>Flavobacterium</taxon>
    </lineage>
</organism>
<name>A0ABR6DTN5_9FLAO</name>
<evidence type="ECO:0000313" key="2">
    <source>
        <dbReference type="Proteomes" id="UP000555003"/>
    </source>
</evidence>
<dbReference type="EMBL" id="JACJIS010000003">
    <property type="protein sequence ID" value="MBA9074631.1"/>
    <property type="molecule type" value="Genomic_DNA"/>
</dbReference>
<sequence length="336" mass="39665">MMQNDKKPYLIDIPVLILFFARPRPLEKVFEQIKIARPSKLYLYQDGPRLNRQDDIENIKQCREIVADIDWDCEVKHMYQEENFGCDPSEFISQKWLFTNEEHGIVLEDDDVPSQSFFRYCNELLHYYKDDERINMICGMNQMEVYEDTPYSYTFSKSGSITGWASWRRVFDKWEEHYDFLKDEYALKSAKGVLGTKAYKHFVQNATNHKNSGKAHYESIFGSAAILNSRLNIVPKYNLISNIGIDSNATHGATSMHILPKGIKKIFYMKPHEIEFPLKHPKYVIEDVNYKKRIDRIMAHGHPFVKMYRFFESITYRALDGDFKSILNGAKRRFNK</sequence>
<reference evidence="1 2" key="1">
    <citation type="submission" date="2020-08" db="EMBL/GenBank/DDBJ databases">
        <title>Genomic Encyclopedia of Type Strains, Phase IV (KMG-IV): sequencing the most valuable type-strain genomes for metagenomic binning, comparative biology and taxonomic classification.</title>
        <authorList>
            <person name="Goeker M."/>
        </authorList>
    </citation>
    <scope>NUCLEOTIDE SEQUENCE [LARGE SCALE GENOMIC DNA]</scope>
    <source>
        <strain evidence="1 2">DSM 100397</strain>
    </source>
</reference>
<evidence type="ECO:0000313" key="1">
    <source>
        <dbReference type="EMBL" id="MBA9074631.1"/>
    </source>
</evidence>